<sequence>MPVWLAKSRAITHSLNRKGFMRIIQLHMYFHSTPQVFPPVTPYSDSNQRKLQTNLSSSTLRTMMIMIIAR</sequence>
<organism evidence="1 2">
    <name type="scientific">Salix purpurea</name>
    <name type="common">Purple osier willow</name>
    <dbReference type="NCBI Taxonomy" id="77065"/>
    <lineage>
        <taxon>Eukaryota</taxon>
        <taxon>Viridiplantae</taxon>
        <taxon>Streptophyta</taxon>
        <taxon>Embryophyta</taxon>
        <taxon>Tracheophyta</taxon>
        <taxon>Spermatophyta</taxon>
        <taxon>Magnoliopsida</taxon>
        <taxon>eudicotyledons</taxon>
        <taxon>Gunneridae</taxon>
        <taxon>Pentapetalae</taxon>
        <taxon>rosids</taxon>
        <taxon>fabids</taxon>
        <taxon>Malpighiales</taxon>
        <taxon>Salicaceae</taxon>
        <taxon>Saliceae</taxon>
        <taxon>Salix</taxon>
    </lineage>
</organism>
<name>A0A9Q0WVC2_SALPP</name>
<accession>A0A9Q0WVC2</accession>
<proteinExistence type="predicted"/>
<keyword evidence="2" id="KW-1185">Reference proteome</keyword>
<comment type="caution">
    <text evidence="1">The sequence shown here is derived from an EMBL/GenBank/DDBJ whole genome shotgun (WGS) entry which is preliminary data.</text>
</comment>
<dbReference type="Proteomes" id="UP001151532">
    <property type="component" value="Chromosome 5"/>
</dbReference>
<protein>
    <submittedName>
        <fullName evidence="1">Uncharacterized protein</fullName>
    </submittedName>
</protein>
<dbReference type="AlphaFoldDB" id="A0A9Q0WVC2"/>
<reference evidence="1" key="1">
    <citation type="submission" date="2022-11" db="EMBL/GenBank/DDBJ databases">
        <authorList>
            <person name="Hyden B.L."/>
            <person name="Feng K."/>
            <person name="Yates T."/>
            <person name="Jawdy S."/>
            <person name="Smart L.B."/>
            <person name="Muchero W."/>
        </authorList>
    </citation>
    <scope>NUCLEOTIDE SEQUENCE</scope>
    <source>
        <tissue evidence="1">Shoot tip</tissue>
    </source>
</reference>
<reference evidence="1" key="2">
    <citation type="journal article" date="2023" name="Int. J. Mol. Sci.">
        <title>De Novo Assembly and Annotation of 11 Diverse Shrub Willow (Salix) Genomes Reveals Novel Gene Organization in Sex-Linked Regions.</title>
        <authorList>
            <person name="Hyden B."/>
            <person name="Feng K."/>
            <person name="Yates T.B."/>
            <person name="Jawdy S."/>
            <person name="Cereghino C."/>
            <person name="Smart L.B."/>
            <person name="Muchero W."/>
        </authorList>
    </citation>
    <scope>NUCLEOTIDE SEQUENCE</scope>
    <source>
        <tissue evidence="1">Shoot tip</tissue>
    </source>
</reference>
<gene>
    <name evidence="1" type="ORF">OIU79_017556</name>
</gene>
<evidence type="ECO:0000313" key="1">
    <source>
        <dbReference type="EMBL" id="KAJ6774151.1"/>
    </source>
</evidence>
<dbReference type="EMBL" id="JAPFFK010000002">
    <property type="protein sequence ID" value="KAJ6774151.1"/>
    <property type="molecule type" value="Genomic_DNA"/>
</dbReference>
<evidence type="ECO:0000313" key="2">
    <source>
        <dbReference type="Proteomes" id="UP001151532"/>
    </source>
</evidence>